<evidence type="ECO:0000313" key="4">
    <source>
        <dbReference type="Proteomes" id="UP001195483"/>
    </source>
</evidence>
<keyword evidence="4" id="KW-1185">Reference proteome</keyword>
<dbReference type="AlphaFoldDB" id="A0AAE0WDC4"/>
<comment type="caution">
    <text evidence="3">The sequence shown here is derived from an EMBL/GenBank/DDBJ whole genome shotgun (WGS) entry which is preliminary data.</text>
</comment>
<reference evidence="3" key="2">
    <citation type="journal article" date="2021" name="Genome Biol. Evol.">
        <title>Developing a high-quality reference genome for a parasitic bivalve with doubly uniparental inheritance (Bivalvia: Unionida).</title>
        <authorList>
            <person name="Smith C.H."/>
        </authorList>
    </citation>
    <scope>NUCLEOTIDE SEQUENCE</scope>
    <source>
        <strain evidence="3">CHS0354</strain>
        <tissue evidence="3">Mantle</tissue>
    </source>
</reference>
<dbReference type="InterPro" id="IPR007110">
    <property type="entry name" value="Ig-like_dom"/>
</dbReference>
<evidence type="ECO:0000259" key="2">
    <source>
        <dbReference type="PROSITE" id="PS50835"/>
    </source>
</evidence>
<name>A0AAE0WDC4_9BIVA</name>
<reference evidence="3" key="1">
    <citation type="journal article" date="2021" name="Genome Biol. Evol.">
        <title>A High-Quality Reference Genome for a Parasitic Bivalve with Doubly Uniparental Inheritance (Bivalvia: Unionida).</title>
        <authorList>
            <person name="Smith C.H."/>
        </authorList>
    </citation>
    <scope>NUCLEOTIDE SEQUENCE</scope>
    <source>
        <strain evidence="3">CHS0354</strain>
    </source>
</reference>
<feature type="signal peptide" evidence="1">
    <location>
        <begin position="1"/>
        <end position="19"/>
    </location>
</feature>
<feature type="chain" id="PRO_5041980184" description="Ig-like domain-containing protein" evidence="1">
    <location>
        <begin position="20"/>
        <end position="249"/>
    </location>
</feature>
<feature type="domain" description="Ig-like" evidence="2">
    <location>
        <begin position="159"/>
        <end position="217"/>
    </location>
</feature>
<dbReference type="Proteomes" id="UP001195483">
    <property type="component" value="Unassembled WGS sequence"/>
</dbReference>
<evidence type="ECO:0000256" key="1">
    <source>
        <dbReference type="SAM" id="SignalP"/>
    </source>
</evidence>
<sequence>MNFIIVLTVWISLNHIVEKRDLRVVYTDTNYKCTYTSDDELFAIAGCNATLEWILEPVLSSGSIGTLTTIDVFNARGVRIAWNEDGASGIMNDSSICSNILQHGEKWLFSVVLVNVTPIHSGQYMGQITYGFLKEQNITKELIVIDKAHIVKHKKCILGEPLSITCNVGRRLEGLKYHWKLNGTDLISTGRIYTNISTLIFERVLTVDKSGILACDVCKEDACCISSGTFNLDPYCKYKQFHRFTCSMS</sequence>
<reference evidence="3" key="3">
    <citation type="submission" date="2023-05" db="EMBL/GenBank/DDBJ databases">
        <authorList>
            <person name="Smith C.H."/>
        </authorList>
    </citation>
    <scope>NUCLEOTIDE SEQUENCE</scope>
    <source>
        <strain evidence="3">CHS0354</strain>
        <tissue evidence="3">Mantle</tissue>
    </source>
</reference>
<dbReference type="EMBL" id="JAEAOA010000614">
    <property type="protein sequence ID" value="KAK3611158.1"/>
    <property type="molecule type" value="Genomic_DNA"/>
</dbReference>
<protein>
    <recommendedName>
        <fullName evidence="2">Ig-like domain-containing protein</fullName>
    </recommendedName>
</protein>
<accession>A0AAE0WDC4</accession>
<evidence type="ECO:0000313" key="3">
    <source>
        <dbReference type="EMBL" id="KAK3611158.1"/>
    </source>
</evidence>
<dbReference type="PROSITE" id="PS50835">
    <property type="entry name" value="IG_LIKE"/>
    <property type="match status" value="1"/>
</dbReference>
<keyword evidence="1" id="KW-0732">Signal</keyword>
<proteinExistence type="predicted"/>
<organism evidence="3 4">
    <name type="scientific">Potamilus streckersoni</name>
    <dbReference type="NCBI Taxonomy" id="2493646"/>
    <lineage>
        <taxon>Eukaryota</taxon>
        <taxon>Metazoa</taxon>
        <taxon>Spiralia</taxon>
        <taxon>Lophotrochozoa</taxon>
        <taxon>Mollusca</taxon>
        <taxon>Bivalvia</taxon>
        <taxon>Autobranchia</taxon>
        <taxon>Heteroconchia</taxon>
        <taxon>Palaeoheterodonta</taxon>
        <taxon>Unionida</taxon>
        <taxon>Unionoidea</taxon>
        <taxon>Unionidae</taxon>
        <taxon>Ambleminae</taxon>
        <taxon>Lampsilini</taxon>
        <taxon>Potamilus</taxon>
    </lineage>
</organism>
<gene>
    <name evidence="3" type="ORF">CHS0354_009623</name>
</gene>